<dbReference type="OrthoDB" id="1053178at2759"/>
<name>A0A9W6WS94_9STRA</name>
<evidence type="ECO:0000313" key="3">
    <source>
        <dbReference type="Proteomes" id="UP001165083"/>
    </source>
</evidence>
<evidence type="ECO:0000313" key="2">
    <source>
        <dbReference type="EMBL" id="GMF15679.1"/>
    </source>
</evidence>
<keyword evidence="1" id="KW-1133">Transmembrane helix</keyword>
<evidence type="ECO:0000256" key="1">
    <source>
        <dbReference type="SAM" id="Phobius"/>
    </source>
</evidence>
<organism evidence="2 3">
    <name type="scientific">Phytophthora lilii</name>
    <dbReference type="NCBI Taxonomy" id="2077276"/>
    <lineage>
        <taxon>Eukaryota</taxon>
        <taxon>Sar</taxon>
        <taxon>Stramenopiles</taxon>
        <taxon>Oomycota</taxon>
        <taxon>Peronosporomycetes</taxon>
        <taxon>Peronosporales</taxon>
        <taxon>Peronosporaceae</taxon>
        <taxon>Phytophthora</taxon>
    </lineage>
</organism>
<protein>
    <submittedName>
        <fullName evidence="2">Unnamed protein product</fullName>
    </submittedName>
</protein>
<reference evidence="2" key="1">
    <citation type="submission" date="2023-04" db="EMBL/GenBank/DDBJ databases">
        <title>Phytophthora lilii NBRC 32176.</title>
        <authorList>
            <person name="Ichikawa N."/>
            <person name="Sato H."/>
            <person name="Tonouchi N."/>
        </authorList>
    </citation>
    <scope>NUCLEOTIDE SEQUENCE</scope>
    <source>
        <strain evidence="2">NBRC 32176</strain>
    </source>
</reference>
<dbReference type="AlphaFoldDB" id="A0A9W6WS94"/>
<keyword evidence="3" id="KW-1185">Reference proteome</keyword>
<feature type="transmembrane region" description="Helical" evidence="1">
    <location>
        <begin position="15"/>
        <end position="42"/>
    </location>
</feature>
<proteinExistence type="predicted"/>
<accession>A0A9W6WS94</accession>
<gene>
    <name evidence="2" type="ORF">Plil01_000544200</name>
</gene>
<sequence length="269" mass="31036">MHSTQFVRLSFRWYAFWWIAILGVHLVATAYNAAFVAFYWHFGDTFLSYTLESDKIGLPRDHFHTIAYVYMGLVIIHGQLALSMVIGSLRYHKLTFSVGGSKINMHRNRVSPNTKPESMGGEQTTNSCCAFKFVQYLSVLYHKIAGRGGLLGVDGKYFHFVIICRELLQETLQTVQAFRMSKHLPRPLLNRFYVSLVAVNCWSTLFVSSRWFWKDEARRRFAVIGCDILLDLMSTLGIQLIIVLHYWDLFHIEILAFNFDSLGDEAWGA</sequence>
<dbReference type="EMBL" id="BSXW01000228">
    <property type="protein sequence ID" value="GMF15679.1"/>
    <property type="molecule type" value="Genomic_DNA"/>
</dbReference>
<feature type="transmembrane region" description="Helical" evidence="1">
    <location>
        <begin position="62"/>
        <end position="86"/>
    </location>
</feature>
<dbReference type="Proteomes" id="UP001165083">
    <property type="component" value="Unassembled WGS sequence"/>
</dbReference>
<keyword evidence="1" id="KW-0472">Membrane</keyword>
<keyword evidence="1" id="KW-0812">Transmembrane</keyword>
<comment type="caution">
    <text evidence="2">The sequence shown here is derived from an EMBL/GenBank/DDBJ whole genome shotgun (WGS) entry which is preliminary data.</text>
</comment>
<feature type="transmembrane region" description="Helical" evidence="1">
    <location>
        <begin position="221"/>
        <end position="247"/>
    </location>
</feature>